<keyword evidence="1" id="KW-0812">Transmembrane</keyword>
<protein>
    <submittedName>
        <fullName evidence="2">Uncharacterized protein</fullName>
    </submittedName>
</protein>
<comment type="caution">
    <text evidence="2">The sequence shown here is derived from an EMBL/GenBank/DDBJ whole genome shotgun (WGS) entry which is preliminary data.</text>
</comment>
<proteinExistence type="predicted"/>
<evidence type="ECO:0000313" key="2">
    <source>
        <dbReference type="EMBL" id="KKL52647.1"/>
    </source>
</evidence>
<reference evidence="2" key="1">
    <citation type="journal article" date="2015" name="Nature">
        <title>Complex archaea that bridge the gap between prokaryotes and eukaryotes.</title>
        <authorList>
            <person name="Spang A."/>
            <person name="Saw J.H."/>
            <person name="Jorgensen S.L."/>
            <person name="Zaremba-Niedzwiedzka K."/>
            <person name="Martijn J."/>
            <person name="Lind A.E."/>
            <person name="van Eijk R."/>
            <person name="Schleper C."/>
            <person name="Guy L."/>
            <person name="Ettema T.J."/>
        </authorList>
    </citation>
    <scope>NUCLEOTIDE SEQUENCE</scope>
</reference>
<feature type="transmembrane region" description="Helical" evidence="1">
    <location>
        <begin position="7"/>
        <end position="24"/>
    </location>
</feature>
<gene>
    <name evidence="2" type="ORF">LCGC14_2283370</name>
</gene>
<keyword evidence="1" id="KW-1133">Transmembrane helix</keyword>
<accession>A0A0F9FNN0</accession>
<sequence length="55" mass="6107">MIEAIRSLVRPVVTFGVVATLIYGFVAKLIAPDVFLPVVTIIIGFWFAERTAEKK</sequence>
<evidence type="ECO:0000256" key="1">
    <source>
        <dbReference type="SAM" id="Phobius"/>
    </source>
</evidence>
<dbReference type="EMBL" id="LAZR01031818">
    <property type="protein sequence ID" value="KKL52647.1"/>
    <property type="molecule type" value="Genomic_DNA"/>
</dbReference>
<keyword evidence="1" id="KW-0472">Membrane</keyword>
<organism evidence="2">
    <name type="scientific">marine sediment metagenome</name>
    <dbReference type="NCBI Taxonomy" id="412755"/>
    <lineage>
        <taxon>unclassified sequences</taxon>
        <taxon>metagenomes</taxon>
        <taxon>ecological metagenomes</taxon>
    </lineage>
</organism>
<name>A0A0F9FNN0_9ZZZZ</name>
<feature type="transmembrane region" description="Helical" evidence="1">
    <location>
        <begin position="30"/>
        <end position="48"/>
    </location>
</feature>
<dbReference type="AlphaFoldDB" id="A0A0F9FNN0"/>